<dbReference type="GO" id="GO:0046872">
    <property type="term" value="F:metal ion binding"/>
    <property type="evidence" value="ECO:0007669"/>
    <property type="project" value="UniProtKB-KW"/>
</dbReference>
<keyword evidence="7" id="KW-0862">Zinc</keyword>
<reference evidence="10" key="1">
    <citation type="submission" date="2017-09" db="EMBL/GenBank/DDBJ databases">
        <title>Depth-based differentiation of microbial function through sediment-hosted aquifers and enrichment of novel symbionts in the deep terrestrial subsurface.</title>
        <authorList>
            <person name="Probst A.J."/>
            <person name="Ladd B."/>
            <person name="Jarett J.K."/>
            <person name="Geller-Mcgrath D.E."/>
            <person name="Sieber C.M.K."/>
            <person name="Emerson J.B."/>
            <person name="Anantharaman K."/>
            <person name="Thomas B.C."/>
            <person name="Malmstrom R."/>
            <person name="Stieglmeier M."/>
            <person name="Klingl A."/>
            <person name="Woyke T."/>
            <person name="Ryan C.M."/>
            <person name="Banfield J.F."/>
        </authorList>
    </citation>
    <scope>NUCLEOTIDE SEQUENCE [LARGE SCALE GENOMIC DNA]</scope>
</reference>
<dbReference type="Gene3D" id="4.10.830.30">
    <property type="entry name" value="Ribosomal protein L31"/>
    <property type="match status" value="1"/>
</dbReference>
<feature type="compositionally biased region" description="Basic and acidic residues" evidence="8">
    <location>
        <begin position="102"/>
        <end position="113"/>
    </location>
</feature>
<dbReference type="AlphaFoldDB" id="A0A2M7V7F1"/>
<dbReference type="PANTHER" id="PTHR33280">
    <property type="entry name" value="50S RIBOSOMAL PROTEIN L31, CHLOROPLASTIC"/>
    <property type="match status" value="1"/>
</dbReference>
<protein>
    <recommendedName>
        <fullName evidence="6 7">Large ribosomal subunit protein bL31</fullName>
    </recommendedName>
</protein>
<dbReference type="GO" id="GO:0005840">
    <property type="term" value="C:ribosome"/>
    <property type="evidence" value="ECO:0007669"/>
    <property type="project" value="UniProtKB-KW"/>
</dbReference>
<evidence type="ECO:0000313" key="9">
    <source>
        <dbReference type="EMBL" id="PIZ94650.1"/>
    </source>
</evidence>
<dbReference type="Pfam" id="PF01197">
    <property type="entry name" value="Ribosomal_L31"/>
    <property type="match status" value="1"/>
</dbReference>
<evidence type="ECO:0000256" key="7">
    <source>
        <dbReference type="HAMAP-Rule" id="MF_00501"/>
    </source>
</evidence>
<dbReference type="GO" id="GO:1990904">
    <property type="term" value="C:ribonucleoprotein complex"/>
    <property type="evidence" value="ECO:0007669"/>
    <property type="project" value="UniProtKB-KW"/>
</dbReference>
<dbReference type="NCBIfam" id="NF000612">
    <property type="entry name" value="PRK00019.1"/>
    <property type="match status" value="1"/>
</dbReference>
<gene>
    <name evidence="7" type="primary">rpmE</name>
    <name evidence="9" type="ORF">COX81_02920</name>
</gene>
<feature type="binding site" evidence="7">
    <location>
        <position position="37"/>
    </location>
    <ligand>
        <name>Zn(2+)</name>
        <dbReference type="ChEBI" id="CHEBI:29105"/>
    </ligand>
</feature>
<dbReference type="InterPro" id="IPR002150">
    <property type="entry name" value="Ribosomal_bL31"/>
</dbReference>
<dbReference type="GO" id="GO:0006412">
    <property type="term" value="P:translation"/>
    <property type="evidence" value="ECO:0007669"/>
    <property type="project" value="UniProtKB-UniRule"/>
</dbReference>
<dbReference type="EMBL" id="PFPK01000036">
    <property type="protein sequence ID" value="PIZ94650.1"/>
    <property type="molecule type" value="Genomic_DNA"/>
</dbReference>
<evidence type="ECO:0000256" key="2">
    <source>
        <dbReference type="ARBA" id="ARBA00022730"/>
    </source>
</evidence>
<evidence type="ECO:0000313" key="10">
    <source>
        <dbReference type="Proteomes" id="UP000228568"/>
    </source>
</evidence>
<dbReference type="GO" id="GO:0019843">
    <property type="term" value="F:rRNA binding"/>
    <property type="evidence" value="ECO:0007669"/>
    <property type="project" value="UniProtKB-KW"/>
</dbReference>
<dbReference type="InterPro" id="IPR034704">
    <property type="entry name" value="Ribosomal_bL28/bL31-like_sf"/>
</dbReference>
<accession>A0A2M7V7F1</accession>
<sequence length="113" mass="12502">MKQNIHPTYHTAATVVCACGNSFTVGSTKEEIRVELCSKCHPFYTGKQKFVDTARRVEKFKEKATRVEAAAATRKGKKVKQAARAAKKQDGTKTTTAKTKTKKIDPKAEEEAK</sequence>
<evidence type="ECO:0000256" key="5">
    <source>
        <dbReference type="ARBA" id="ARBA00023274"/>
    </source>
</evidence>
<name>A0A2M7V7F1_9BACT</name>
<feature type="binding site" evidence="7">
    <location>
        <position position="17"/>
    </location>
    <ligand>
        <name>Zn(2+)</name>
        <dbReference type="ChEBI" id="CHEBI:29105"/>
    </ligand>
</feature>
<dbReference type="Proteomes" id="UP000228568">
    <property type="component" value="Unassembled WGS sequence"/>
</dbReference>
<dbReference type="InterPro" id="IPR027491">
    <property type="entry name" value="Ribosomal_bL31_A"/>
</dbReference>
<evidence type="ECO:0000256" key="8">
    <source>
        <dbReference type="SAM" id="MobiDB-lite"/>
    </source>
</evidence>
<dbReference type="HAMAP" id="MF_00501">
    <property type="entry name" value="Ribosomal_bL31_1"/>
    <property type="match status" value="1"/>
</dbReference>
<dbReference type="PRINTS" id="PR01249">
    <property type="entry name" value="RIBOSOMALL31"/>
</dbReference>
<organism evidence="9 10">
    <name type="scientific">Candidatus Magasanikbacteria bacterium CG_4_10_14_0_2_um_filter_37_12</name>
    <dbReference type="NCBI Taxonomy" id="1974637"/>
    <lineage>
        <taxon>Bacteria</taxon>
        <taxon>Candidatus Magasanikiibacteriota</taxon>
    </lineage>
</organism>
<comment type="function">
    <text evidence="7">Binds the 23S rRNA.</text>
</comment>
<proteinExistence type="inferred from homology"/>
<feature type="region of interest" description="Disordered" evidence="8">
    <location>
        <begin position="71"/>
        <end position="113"/>
    </location>
</feature>
<evidence type="ECO:0000256" key="1">
    <source>
        <dbReference type="ARBA" id="ARBA00009296"/>
    </source>
</evidence>
<dbReference type="PANTHER" id="PTHR33280:SF1">
    <property type="entry name" value="LARGE RIBOSOMAL SUBUNIT PROTEIN BL31C"/>
    <property type="match status" value="1"/>
</dbReference>
<dbReference type="SUPFAM" id="SSF143800">
    <property type="entry name" value="L28p-like"/>
    <property type="match status" value="1"/>
</dbReference>
<dbReference type="NCBIfam" id="NF001809">
    <property type="entry name" value="PRK00528.1"/>
    <property type="match status" value="1"/>
</dbReference>
<keyword evidence="7" id="KW-0479">Metal-binding</keyword>
<dbReference type="NCBIfam" id="TIGR00105">
    <property type="entry name" value="L31"/>
    <property type="match status" value="1"/>
</dbReference>
<evidence type="ECO:0000256" key="3">
    <source>
        <dbReference type="ARBA" id="ARBA00022884"/>
    </source>
</evidence>
<comment type="subunit">
    <text evidence="7">Part of the 50S ribosomal subunit.</text>
</comment>
<keyword evidence="2 7" id="KW-0699">rRNA-binding</keyword>
<dbReference type="GO" id="GO:0003735">
    <property type="term" value="F:structural constituent of ribosome"/>
    <property type="evidence" value="ECO:0007669"/>
    <property type="project" value="InterPro"/>
</dbReference>
<dbReference type="InterPro" id="IPR042105">
    <property type="entry name" value="Ribosomal_bL31_sf"/>
</dbReference>
<evidence type="ECO:0000256" key="6">
    <source>
        <dbReference type="ARBA" id="ARBA00035687"/>
    </source>
</evidence>
<comment type="cofactor">
    <cofactor evidence="7">
        <name>Zn(2+)</name>
        <dbReference type="ChEBI" id="CHEBI:29105"/>
    </cofactor>
    <text evidence="7">Binds 1 zinc ion per subunit.</text>
</comment>
<feature type="binding site" evidence="7">
    <location>
        <position position="40"/>
    </location>
    <ligand>
        <name>Zn(2+)</name>
        <dbReference type="ChEBI" id="CHEBI:29105"/>
    </ligand>
</feature>
<keyword evidence="3 7" id="KW-0694">RNA-binding</keyword>
<keyword evidence="4 7" id="KW-0689">Ribosomal protein</keyword>
<dbReference type="PROSITE" id="PS51257">
    <property type="entry name" value="PROKAR_LIPOPROTEIN"/>
    <property type="match status" value="1"/>
</dbReference>
<comment type="caution">
    <text evidence="9">The sequence shown here is derived from an EMBL/GenBank/DDBJ whole genome shotgun (WGS) entry which is preliminary data.</text>
</comment>
<keyword evidence="5 7" id="KW-0687">Ribonucleoprotein</keyword>
<evidence type="ECO:0000256" key="4">
    <source>
        <dbReference type="ARBA" id="ARBA00022980"/>
    </source>
</evidence>
<comment type="similarity">
    <text evidence="1 7">Belongs to the bacterial ribosomal protein bL31 family. Type A subfamily.</text>
</comment>
<feature type="binding site" evidence="7">
    <location>
        <position position="19"/>
    </location>
    <ligand>
        <name>Zn(2+)</name>
        <dbReference type="ChEBI" id="CHEBI:29105"/>
    </ligand>
</feature>